<protein>
    <submittedName>
        <fullName evidence="2">Uncharacterized protein</fullName>
    </submittedName>
</protein>
<organism evidence="2 3">
    <name type="scientific">Stenotrophomonas maltophilia</name>
    <name type="common">Pseudomonas maltophilia</name>
    <name type="synonym">Xanthomonas maltophilia</name>
    <dbReference type="NCBI Taxonomy" id="40324"/>
    <lineage>
        <taxon>Bacteria</taxon>
        <taxon>Pseudomonadati</taxon>
        <taxon>Pseudomonadota</taxon>
        <taxon>Gammaproteobacteria</taxon>
        <taxon>Lysobacterales</taxon>
        <taxon>Lysobacteraceae</taxon>
        <taxon>Stenotrophomonas</taxon>
        <taxon>Stenotrophomonas maltophilia group</taxon>
    </lineage>
</organism>
<reference evidence="2 3" key="1">
    <citation type="submission" date="2015-03" db="EMBL/GenBank/DDBJ databases">
        <title>Draft genome of Stenotrophomonas maltophila isolated from urine specimen.</title>
        <authorList>
            <person name="Murugan N."/>
            <person name="Malathi J."/>
            <person name="Umashankar V."/>
            <person name="Madhavan H."/>
        </authorList>
    </citation>
    <scope>NUCLEOTIDE SEQUENCE [LARGE SCALE GENOMIC DNA]</scope>
    <source>
        <strain evidence="2 3">JMNMN1</strain>
    </source>
</reference>
<proteinExistence type="predicted"/>
<name>A0A0F5ZMM3_STEMA</name>
<evidence type="ECO:0000256" key="1">
    <source>
        <dbReference type="SAM" id="MobiDB-lite"/>
    </source>
</evidence>
<evidence type="ECO:0000313" key="3">
    <source>
        <dbReference type="Proteomes" id="UP000243478"/>
    </source>
</evidence>
<dbReference type="AlphaFoldDB" id="A0A0F5ZMM3"/>
<gene>
    <name evidence="2" type="ORF">VM57_17350</name>
</gene>
<comment type="caution">
    <text evidence="2">The sequence shown here is derived from an EMBL/GenBank/DDBJ whole genome shotgun (WGS) entry which is preliminary data.</text>
</comment>
<accession>A0A0F5ZMM3</accession>
<evidence type="ECO:0000313" key="2">
    <source>
        <dbReference type="EMBL" id="KKD56904.1"/>
    </source>
</evidence>
<sequence>MCGNAGGRSGGAAHMFDDPVLLPDGYQINVPDRQPIRLCTGGNGERTGVAPHAAGGDDPLSIARQLLAPPKSSR</sequence>
<feature type="region of interest" description="Disordered" evidence="1">
    <location>
        <begin position="40"/>
        <end position="59"/>
    </location>
</feature>
<dbReference type="PATRIC" id="fig|40324.63.peg.6442"/>
<dbReference type="Proteomes" id="UP000243478">
    <property type="component" value="Unassembled WGS sequence"/>
</dbReference>
<dbReference type="EMBL" id="JZRZ01000027">
    <property type="protein sequence ID" value="KKD56904.1"/>
    <property type="molecule type" value="Genomic_DNA"/>
</dbReference>